<keyword evidence="6" id="KW-0645">Protease</keyword>
<dbReference type="InterPro" id="IPR027417">
    <property type="entry name" value="P-loop_NTPase"/>
</dbReference>
<protein>
    <recommendedName>
        <fullName evidence="7">ATPase AAA-type core domain-containing protein</fullName>
    </recommendedName>
</protein>
<feature type="domain" description="ATPase AAA-type core" evidence="7">
    <location>
        <begin position="2"/>
        <end position="29"/>
    </location>
</feature>
<proteinExistence type="predicted"/>
<evidence type="ECO:0000256" key="2">
    <source>
        <dbReference type="ARBA" id="ARBA00022723"/>
    </source>
</evidence>
<dbReference type="GO" id="GO:0005524">
    <property type="term" value="F:ATP binding"/>
    <property type="evidence" value="ECO:0007669"/>
    <property type="project" value="UniProtKB-KW"/>
</dbReference>
<dbReference type="GO" id="GO:0016887">
    <property type="term" value="F:ATP hydrolysis activity"/>
    <property type="evidence" value="ECO:0007669"/>
    <property type="project" value="InterPro"/>
</dbReference>
<dbReference type="EMBL" id="CAJOBA010114335">
    <property type="protein sequence ID" value="CAF4562992.1"/>
    <property type="molecule type" value="Genomic_DNA"/>
</dbReference>
<dbReference type="InterPro" id="IPR050928">
    <property type="entry name" value="ATP-dep_Zn_Metalloprotease"/>
</dbReference>
<evidence type="ECO:0000256" key="4">
    <source>
        <dbReference type="ARBA" id="ARBA00022833"/>
    </source>
</evidence>
<comment type="caution">
    <text evidence="8">The sequence shown here is derived from an EMBL/GenBank/DDBJ whole genome shotgun (WGS) entry which is preliminary data.</text>
</comment>
<dbReference type="Proteomes" id="UP000682733">
    <property type="component" value="Unassembled WGS sequence"/>
</dbReference>
<dbReference type="InterPro" id="IPR003959">
    <property type="entry name" value="ATPase_AAA_core"/>
</dbReference>
<accession>A0A8S2GBI9</accession>
<sequence>MLASTNRPDVLDKALLRPGRFDRHILIDYPTLEERVEILEVYLKKLKLEKDFKSYSRRLAQLTPGMS</sequence>
<reference evidence="8" key="1">
    <citation type="submission" date="2021-02" db="EMBL/GenBank/DDBJ databases">
        <authorList>
            <person name="Nowell W R."/>
        </authorList>
    </citation>
    <scope>NUCLEOTIDE SEQUENCE</scope>
</reference>
<evidence type="ECO:0000313" key="9">
    <source>
        <dbReference type="EMBL" id="CAF4562992.1"/>
    </source>
</evidence>
<dbReference type="GO" id="GO:0034982">
    <property type="term" value="P:mitochondrial protein processing"/>
    <property type="evidence" value="ECO:0007669"/>
    <property type="project" value="TreeGrafter"/>
</dbReference>
<dbReference type="GO" id="GO:0005745">
    <property type="term" value="C:m-AAA complex"/>
    <property type="evidence" value="ECO:0007669"/>
    <property type="project" value="TreeGrafter"/>
</dbReference>
<dbReference type="SUPFAM" id="SSF52540">
    <property type="entry name" value="P-loop containing nucleoside triphosphate hydrolases"/>
    <property type="match status" value="1"/>
</dbReference>
<dbReference type="GO" id="GO:0008237">
    <property type="term" value="F:metallopeptidase activity"/>
    <property type="evidence" value="ECO:0007669"/>
    <property type="project" value="UniProtKB-KW"/>
</dbReference>
<dbReference type="EMBL" id="CAJNOK010077737">
    <property type="protein sequence ID" value="CAF1677313.1"/>
    <property type="molecule type" value="Genomic_DNA"/>
</dbReference>
<evidence type="ECO:0000256" key="5">
    <source>
        <dbReference type="ARBA" id="ARBA00022840"/>
    </source>
</evidence>
<evidence type="ECO:0000256" key="1">
    <source>
        <dbReference type="ARBA" id="ARBA00001947"/>
    </source>
</evidence>
<keyword evidence="3" id="KW-0547">Nucleotide-binding</keyword>
<evidence type="ECO:0000256" key="6">
    <source>
        <dbReference type="ARBA" id="ARBA00023049"/>
    </source>
</evidence>
<name>A0A8S2GBI9_9BILA</name>
<dbReference type="Gene3D" id="1.10.8.60">
    <property type="match status" value="1"/>
</dbReference>
<gene>
    <name evidence="8" type="ORF">OVA965_LOCUS45941</name>
    <name evidence="9" type="ORF">TMI583_LOCUS49972</name>
</gene>
<feature type="non-terminal residue" evidence="8">
    <location>
        <position position="1"/>
    </location>
</feature>
<keyword evidence="4" id="KW-0862">Zinc</keyword>
<evidence type="ECO:0000259" key="7">
    <source>
        <dbReference type="Pfam" id="PF00004"/>
    </source>
</evidence>
<dbReference type="PANTHER" id="PTHR43655">
    <property type="entry name" value="ATP-DEPENDENT PROTEASE"/>
    <property type="match status" value="1"/>
</dbReference>
<comment type="cofactor">
    <cofactor evidence="1">
        <name>Zn(2+)</name>
        <dbReference type="ChEBI" id="CHEBI:29105"/>
    </cofactor>
</comment>
<dbReference type="Proteomes" id="UP000677228">
    <property type="component" value="Unassembled WGS sequence"/>
</dbReference>
<keyword evidence="2" id="KW-0479">Metal-binding</keyword>
<dbReference type="GO" id="GO:0046872">
    <property type="term" value="F:metal ion binding"/>
    <property type="evidence" value="ECO:0007669"/>
    <property type="project" value="UniProtKB-KW"/>
</dbReference>
<keyword evidence="6" id="KW-0378">Hydrolase</keyword>
<dbReference type="Pfam" id="PF00004">
    <property type="entry name" value="AAA"/>
    <property type="match status" value="1"/>
</dbReference>
<keyword evidence="5" id="KW-0067">ATP-binding</keyword>
<dbReference type="Gene3D" id="3.40.50.300">
    <property type="entry name" value="P-loop containing nucleotide triphosphate hydrolases"/>
    <property type="match status" value="1"/>
</dbReference>
<evidence type="ECO:0000313" key="8">
    <source>
        <dbReference type="EMBL" id="CAF1677313.1"/>
    </source>
</evidence>
<dbReference type="PANTHER" id="PTHR43655:SF8">
    <property type="entry name" value="PARAPLEGIN"/>
    <property type="match status" value="1"/>
</dbReference>
<evidence type="ECO:0000313" key="10">
    <source>
        <dbReference type="Proteomes" id="UP000677228"/>
    </source>
</evidence>
<dbReference type="AlphaFoldDB" id="A0A8S2GBI9"/>
<organism evidence="8 10">
    <name type="scientific">Didymodactylos carnosus</name>
    <dbReference type="NCBI Taxonomy" id="1234261"/>
    <lineage>
        <taxon>Eukaryota</taxon>
        <taxon>Metazoa</taxon>
        <taxon>Spiralia</taxon>
        <taxon>Gnathifera</taxon>
        <taxon>Rotifera</taxon>
        <taxon>Eurotatoria</taxon>
        <taxon>Bdelloidea</taxon>
        <taxon>Philodinida</taxon>
        <taxon>Philodinidae</taxon>
        <taxon>Didymodactylos</taxon>
    </lineage>
</organism>
<evidence type="ECO:0000256" key="3">
    <source>
        <dbReference type="ARBA" id="ARBA00022741"/>
    </source>
</evidence>
<keyword evidence="6" id="KW-0482">Metalloprotease</keyword>